<evidence type="ECO:0000313" key="1">
    <source>
        <dbReference type="EMBL" id="KAK9684662.1"/>
    </source>
</evidence>
<keyword evidence="2" id="KW-1185">Reference proteome</keyword>
<accession>A0AAW1I5N0</accession>
<evidence type="ECO:0000313" key="2">
    <source>
        <dbReference type="Proteomes" id="UP001443914"/>
    </source>
</evidence>
<dbReference type="EMBL" id="JBDFQZ010000010">
    <property type="protein sequence ID" value="KAK9684662.1"/>
    <property type="molecule type" value="Genomic_DNA"/>
</dbReference>
<organism evidence="1 2">
    <name type="scientific">Saponaria officinalis</name>
    <name type="common">Common soapwort</name>
    <name type="synonym">Lychnis saponaria</name>
    <dbReference type="NCBI Taxonomy" id="3572"/>
    <lineage>
        <taxon>Eukaryota</taxon>
        <taxon>Viridiplantae</taxon>
        <taxon>Streptophyta</taxon>
        <taxon>Embryophyta</taxon>
        <taxon>Tracheophyta</taxon>
        <taxon>Spermatophyta</taxon>
        <taxon>Magnoliopsida</taxon>
        <taxon>eudicotyledons</taxon>
        <taxon>Gunneridae</taxon>
        <taxon>Pentapetalae</taxon>
        <taxon>Caryophyllales</taxon>
        <taxon>Caryophyllaceae</taxon>
        <taxon>Caryophylleae</taxon>
        <taxon>Saponaria</taxon>
    </lineage>
</organism>
<gene>
    <name evidence="1" type="ORF">RND81_10G223700</name>
</gene>
<protein>
    <submittedName>
        <fullName evidence="1">Uncharacterized protein</fullName>
    </submittedName>
</protein>
<reference evidence="1" key="1">
    <citation type="submission" date="2024-03" db="EMBL/GenBank/DDBJ databases">
        <title>WGS assembly of Saponaria officinalis var. Norfolk2.</title>
        <authorList>
            <person name="Jenkins J."/>
            <person name="Shu S."/>
            <person name="Grimwood J."/>
            <person name="Barry K."/>
            <person name="Goodstein D."/>
            <person name="Schmutz J."/>
            <person name="Leebens-Mack J."/>
            <person name="Osbourn A."/>
        </authorList>
    </citation>
    <scope>NUCLEOTIDE SEQUENCE [LARGE SCALE GENOMIC DNA]</scope>
    <source>
        <strain evidence="1">JIC</strain>
    </source>
</reference>
<comment type="caution">
    <text evidence="1">The sequence shown here is derived from an EMBL/GenBank/DDBJ whole genome shotgun (WGS) entry which is preliminary data.</text>
</comment>
<proteinExistence type="predicted"/>
<sequence length="222" mass="24809">MLKATTDMEIQDCLSSIDAQRLQDIGVAFESNQGGLLAQAKDDSFNLAQPGSDGSIPERIFSFSRESIQRLKEAYNTYNGEQFVEKHTRKKVSATLSEYLWPSEQSDDRIEFRSPVPGFPPPGQLKVVSTYGRRKKGDGEYCLAACDDGTVRWLHESECVVNGNHVWTVHLFDLRGGGVVYFGDRLRRAEPHVYNHYEIRAYIGGNVNHGSGTQNIGTVNCC</sequence>
<name>A0AAW1I5N0_SAPOF</name>
<dbReference type="Proteomes" id="UP001443914">
    <property type="component" value="Unassembled WGS sequence"/>
</dbReference>
<dbReference type="AlphaFoldDB" id="A0AAW1I5N0"/>